<evidence type="ECO:0000313" key="13">
    <source>
        <dbReference type="EMBL" id="CAB3263558.1"/>
    </source>
</evidence>
<keyword evidence="6" id="KW-0508">mRNA splicing</keyword>
<feature type="domain" description="Sm" evidence="12">
    <location>
        <begin position="5"/>
        <end position="80"/>
    </location>
</feature>
<dbReference type="GO" id="GO:0000932">
    <property type="term" value="C:P-body"/>
    <property type="evidence" value="ECO:0007669"/>
    <property type="project" value="UniProtKB-SubCell"/>
</dbReference>
<comment type="function">
    <text evidence="8">Plays a role in the degradation of histone mRNAs, the only eukaryotic mRNAs that are not polyadenylated. Probably also part of an LSm subunits-containing complex involved in the general process of mRNA degradation.</text>
</comment>
<keyword evidence="5 11" id="KW-0694">RNA-binding</keyword>
<dbReference type="InterPro" id="IPR001163">
    <property type="entry name" value="Sm_dom_euk/arc"/>
</dbReference>
<dbReference type="PROSITE" id="PS52002">
    <property type="entry name" value="SM"/>
    <property type="match status" value="1"/>
</dbReference>
<evidence type="ECO:0000256" key="6">
    <source>
        <dbReference type="ARBA" id="ARBA00023187"/>
    </source>
</evidence>
<evidence type="ECO:0000256" key="10">
    <source>
        <dbReference type="ARBA" id="ARBA00067756"/>
    </source>
</evidence>
<name>A0A6F9DKQ1_9ASCI</name>
<comment type="similarity">
    <text evidence="1 11">Belongs to the snRNP Sm proteins family.</text>
</comment>
<evidence type="ECO:0000256" key="5">
    <source>
        <dbReference type="ARBA" id="ARBA00022884"/>
    </source>
</evidence>
<comment type="function">
    <text evidence="11">Probably involved with other LSm subunits in the general process of degradation of mRNAs.</text>
</comment>
<organism evidence="13">
    <name type="scientific">Phallusia mammillata</name>
    <dbReference type="NCBI Taxonomy" id="59560"/>
    <lineage>
        <taxon>Eukaryota</taxon>
        <taxon>Metazoa</taxon>
        <taxon>Chordata</taxon>
        <taxon>Tunicata</taxon>
        <taxon>Ascidiacea</taxon>
        <taxon>Phlebobranchia</taxon>
        <taxon>Ascidiidae</taxon>
        <taxon>Phallusia</taxon>
    </lineage>
</organism>
<evidence type="ECO:0000256" key="4">
    <source>
        <dbReference type="ARBA" id="ARBA00022664"/>
    </source>
</evidence>
<dbReference type="InterPro" id="IPR034104">
    <property type="entry name" value="Lsm1"/>
</dbReference>
<keyword evidence="4 11" id="KW-0507">mRNA processing</keyword>
<gene>
    <name evidence="13" type="primary">Lsm1</name>
    <name evidence="11" type="synonym">LSM1</name>
</gene>
<dbReference type="GO" id="GO:0008380">
    <property type="term" value="P:RNA splicing"/>
    <property type="evidence" value="ECO:0007669"/>
    <property type="project" value="UniProtKB-KW"/>
</dbReference>
<evidence type="ECO:0000259" key="12">
    <source>
        <dbReference type="PROSITE" id="PS52002"/>
    </source>
</evidence>
<evidence type="ECO:0000256" key="2">
    <source>
        <dbReference type="ARBA" id="ARBA00022490"/>
    </source>
</evidence>
<proteinExistence type="evidence at transcript level"/>
<accession>A0A6F9DKQ1</accession>
<evidence type="ECO:0000256" key="3">
    <source>
        <dbReference type="ARBA" id="ARBA00022553"/>
    </source>
</evidence>
<evidence type="ECO:0000256" key="9">
    <source>
        <dbReference type="ARBA" id="ARBA00062159"/>
    </source>
</evidence>
<dbReference type="SMART" id="SM00651">
    <property type="entry name" value="Sm"/>
    <property type="match status" value="1"/>
</dbReference>
<evidence type="ECO:0000256" key="11">
    <source>
        <dbReference type="RuleBase" id="RU365047"/>
    </source>
</evidence>
<dbReference type="GO" id="GO:0003729">
    <property type="term" value="F:mRNA binding"/>
    <property type="evidence" value="ECO:0007669"/>
    <property type="project" value="TreeGrafter"/>
</dbReference>
<dbReference type="GO" id="GO:1990904">
    <property type="term" value="C:ribonucleoprotein complex"/>
    <property type="evidence" value="ECO:0007669"/>
    <property type="project" value="UniProtKB-KW"/>
</dbReference>
<evidence type="ECO:0000256" key="7">
    <source>
        <dbReference type="ARBA" id="ARBA00023274"/>
    </source>
</evidence>
<keyword evidence="2 11" id="KW-0963">Cytoplasm</keyword>
<comment type="subunit">
    <text evidence="9">Interacts with SLBP; interaction with SLBP occurs when histone mRNA is being rapidly degraded during the S phase. LSm subunits form a heteromer with a donut shape.</text>
</comment>
<sequence>MNYMPGTASLIEEIDKKQLVVLRDGRILIGYLRSVDQFANLVLQNTVERIHVDSMYGDIPRGVFVVRGENVVLLGEVDLDNEERKDLEKVPIQTILAAQAKAQQEKQDKERAKAKIMKERGLIPSVDQNEDAF</sequence>
<dbReference type="Pfam" id="PF01423">
    <property type="entry name" value="LSM"/>
    <property type="match status" value="1"/>
</dbReference>
<dbReference type="GO" id="GO:1990726">
    <property type="term" value="C:Lsm1-7-Pat1 complex"/>
    <property type="evidence" value="ECO:0007669"/>
    <property type="project" value="TreeGrafter"/>
</dbReference>
<dbReference type="PANTHER" id="PTHR15588:SF8">
    <property type="entry name" value="U6 SNRNA-ASSOCIATED SM-LIKE PROTEIN LSM1"/>
    <property type="match status" value="1"/>
</dbReference>
<dbReference type="InterPro" id="IPR044642">
    <property type="entry name" value="PTHR15588"/>
</dbReference>
<comment type="subcellular location">
    <subcellularLocation>
        <location evidence="11">Cytoplasm</location>
    </subcellularLocation>
    <subcellularLocation>
        <location evidence="11">Cytoplasm</location>
        <location evidence="11">P-body</location>
    </subcellularLocation>
</comment>
<dbReference type="AlphaFoldDB" id="A0A6F9DKQ1"/>
<protein>
    <recommendedName>
        <fullName evidence="10 11">U6 snRNA-associated Sm-like protein LSm1</fullName>
    </recommendedName>
</protein>
<dbReference type="PANTHER" id="PTHR15588">
    <property type="entry name" value="LSM1"/>
    <property type="match status" value="1"/>
</dbReference>
<keyword evidence="3" id="KW-0597">Phosphoprotein</keyword>
<evidence type="ECO:0000256" key="1">
    <source>
        <dbReference type="ARBA" id="ARBA00006850"/>
    </source>
</evidence>
<dbReference type="SUPFAM" id="SSF50182">
    <property type="entry name" value="Sm-like ribonucleoproteins"/>
    <property type="match status" value="1"/>
</dbReference>
<dbReference type="GO" id="GO:0000290">
    <property type="term" value="P:deadenylation-dependent decapping of nuclear-transcribed mRNA"/>
    <property type="evidence" value="ECO:0007669"/>
    <property type="project" value="TreeGrafter"/>
</dbReference>
<dbReference type="InterPro" id="IPR047575">
    <property type="entry name" value="Sm"/>
</dbReference>
<dbReference type="FunFam" id="2.30.30.100:FF:000021">
    <property type="entry name" value="U6 snRNA-associated Sm-like protein LSm1"/>
    <property type="match status" value="1"/>
</dbReference>
<evidence type="ECO:0000256" key="8">
    <source>
        <dbReference type="ARBA" id="ARBA00056858"/>
    </source>
</evidence>
<reference evidence="13" key="1">
    <citation type="submission" date="2020-04" db="EMBL/GenBank/DDBJ databases">
        <authorList>
            <person name="Neveu A P."/>
        </authorList>
    </citation>
    <scope>NUCLEOTIDE SEQUENCE</scope>
    <source>
        <tissue evidence="13">Whole embryo</tissue>
    </source>
</reference>
<dbReference type="GO" id="GO:0006397">
    <property type="term" value="P:mRNA processing"/>
    <property type="evidence" value="ECO:0007669"/>
    <property type="project" value="UniProtKB-UniRule"/>
</dbReference>
<dbReference type="CDD" id="cd01728">
    <property type="entry name" value="LSm1"/>
    <property type="match status" value="1"/>
</dbReference>
<keyword evidence="7 11" id="KW-0687">Ribonucleoprotein</keyword>
<dbReference type="Gene3D" id="2.30.30.100">
    <property type="match status" value="1"/>
</dbReference>
<dbReference type="EMBL" id="LR787696">
    <property type="protein sequence ID" value="CAB3263558.1"/>
    <property type="molecule type" value="mRNA"/>
</dbReference>
<dbReference type="InterPro" id="IPR010920">
    <property type="entry name" value="LSM_dom_sf"/>
</dbReference>